<evidence type="ECO:0000313" key="4">
    <source>
        <dbReference type="Proteomes" id="UP000244496"/>
    </source>
</evidence>
<protein>
    <recommendedName>
        <fullName evidence="2">VOC domain-containing protein</fullName>
    </recommendedName>
</protein>
<keyword evidence="1" id="KW-0479">Metal-binding</keyword>
<gene>
    <name evidence="3" type="ORF">HYN69_06975</name>
</gene>
<dbReference type="Gene3D" id="3.10.180.10">
    <property type="entry name" value="2,3-Dihydroxybiphenyl 1,2-Dioxygenase, domain 1"/>
    <property type="match status" value="2"/>
</dbReference>
<dbReference type="InterPro" id="IPR029068">
    <property type="entry name" value="Glyas_Bleomycin-R_OHBP_Dase"/>
</dbReference>
<dbReference type="AlphaFoldDB" id="A0A2S0UKE4"/>
<name>A0A2S0UKE4_9RHOB</name>
<dbReference type="PANTHER" id="PTHR43048:SF3">
    <property type="entry name" value="METHYLMALONYL-COA EPIMERASE, MITOCHONDRIAL"/>
    <property type="match status" value="1"/>
</dbReference>
<dbReference type="InterPro" id="IPR051785">
    <property type="entry name" value="MMCE/EMCE_epimerase"/>
</dbReference>
<evidence type="ECO:0000313" key="3">
    <source>
        <dbReference type="EMBL" id="AWB48288.1"/>
    </source>
</evidence>
<dbReference type="InterPro" id="IPR037523">
    <property type="entry name" value="VOC_core"/>
</dbReference>
<proteinExistence type="predicted"/>
<evidence type="ECO:0000256" key="1">
    <source>
        <dbReference type="ARBA" id="ARBA00022723"/>
    </source>
</evidence>
<accession>A0A2S0UKE4</accession>
<dbReference type="EMBL" id="CP028918">
    <property type="protein sequence ID" value="AWB48288.1"/>
    <property type="molecule type" value="Genomic_DNA"/>
</dbReference>
<dbReference type="GO" id="GO:0004493">
    <property type="term" value="F:methylmalonyl-CoA epimerase activity"/>
    <property type="evidence" value="ECO:0007669"/>
    <property type="project" value="TreeGrafter"/>
</dbReference>
<sequence>MGVRNRAPDRIAKLSLEARDGFCQGISKGDMGAIMASGIEIIPELCVRDTAAARAMLTGIFGFAGQGDLLALGEQRIALVQGAGDIGHGGIDHLALAVSDVPAALSALQARGAVLEETTPNGPGHIAEFWDAGIAYVFLRGPEGARIELCSRLPADTRTGLPSHDHIGIPCTDIAASVGFFSGLGFATVHSVSLHRPDGVTEVRFLSAGRSVVELYEPPALRGAKNPFTANSFWRGLRLIGSGLAAGERTGPDGLRLTLI</sequence>
<dbReference type="GO" id="GO:0046491">
    <property type="term" value="P:L-methylmalonyl-CoA metabolic process"/>
    <property type="evidence" value="ECO:0007669"/>
    <property type="project" value="TreeGrafter"/>
</dbReference>
<dbReference type="PANTHER" id="PTHR43048">
    <property type="entry name" value="METHYLMALONYL-COA EPIMERASE"/>
    <property type="match status" value="1"/>
</dbReference>
<dbReference type="KEGG" id="geh:HYN69_06975"/>
<organism evidence="3 4">
    <name type="scientific">Paragemmobacter aquarius</name>
    <dbReference type="NCBI Taxonomy" id="2169400"/>
    <lineage>
        <taxon>Bacteria</taxon>
        <taxon>Pseudomonadati</taxon>
        <taxon>Pseudomonadota</taxon>
        <taxon>Alphaproteobacteria</taxon>
        <taxon>Rhodobacterales</taxon>
        <taxon>Paracoccaceae</taxon>
        <taxon>Paragemmobacter</taxon>
    </lineage>
</organism>
<reference evidence="3 4" key="1">
    <citation type="submission" date="2018-04" db="EMBL/GenBank/DDBJ databases">
        <title>Genome sequencing of Gemmobacter.</title>
        <authorList>
            <person name="Yi H."/>
            <person name="Baek M.-G."/>
        </authorList>
    </citation>
    <scope>NUCLEOTIDE SEQUENCE [LARGE SCALE GENOMIC DNA]</scope>
    <source>
        <strain evidence="3 4">HYN0069</strain>
    </source>
</reference>
<feature type="domain" description="VOC" evidence="2">
    <location>
        <begin position="38"/>
        <end position="152"/>
    </location>
</feature>
<dbReference type="GO" id="GO:0046872">
    <property type="term" value="F:metal ion binding"/>
    <property type="evidence" value="ECO:0007669"/>
    <property type="project" value="UniProtKB-KW"/>
</dbReference>
<dbReference type="SUPFAM" id="SSF54593">
    <property type="entry name" value="Glyoxalase/Bleomycin resistance protein/Dihydroxybiphenyl dioxygenase"/>
    <property type="match status" value="2"/>
</dbReference>
<keyword evidence="4" id="KW-1185">Reference proteome</keyword>
<evidence type="ECO:0000259" key="2">
    <source>
        <dbReference type="PROSITE" id="PS51819"/>
    </source>
</evidence>
<dbReference type="PROSITE" id="PS51819">
    <property type="entry name" value="VOC"/>
    <property type="match status" value="1"/>
</dbReference>
<dbReference type="Proteomes" id="UP000244496">
    <property type="component" value="Chromosome"/>
</dbReference>